<dbReference type="SUPFAM" id="SSF53335">
    <property type="entry name" value="S-adenosyl-L-methionine-dependent methyltransferases"/>
    <property type="match status" value="1"/>
</dbReference>
<keyword evidence="2" id="KW-1185">Reference proteome</keyword>
<dbReference type="Gene3D" id="3.40.50.150">
    <property type="entry name" value="Vaccinia Virus protein VP39"/>
    <property type="match status" value="1"/>
</dbReference>
<dbReference type="RefSeq" id="XP_064708302.1">
    <property type="nucleotide sequence ID" value="XM_064855642.1"/>
</dbReference>
<dbReference type="EMBL" id="JAVRRD010000007">
    <property type="protein sequence ID" value="KAK5056586.1"/>
    <property type="molecule type" value="Genomic_DNA"/>
</dbReference>
<dbReference type="CDD" id="cd02440">
    <property type="entry name" value="AdoMet_MTases"/>
    <property type="match status" value="1"/>
</dbReference>
<dbReference type="Pfam" id="PF13489">
    <property type="entry name" value="Methyltransf_23"/>
    <property type="match status" value="1"/>
</dbReference>
<evidence type="ECO:0000313" key="1">
    <source>
        <dbReference type="EMBL" id="KAK5056586.1"/>
    </source>
</evidence>
<protein>
    <recommendedName>
        <fullName evidence="3">Methyltransferase domain-containing protein</fullName>
    </recommendedName>
</protein>
<dbReference type="PANTHER" id="PTHR43591">
    <property type="entry name" value="METHYLTRANSFERASE"/>
    <property type="match status" value="1"/>
</dbReference>
<dbReference type="InterPro" id="IPR029063">
    <property type="entry name" value="SAM-dependent_MTases_sf"/>
</dbReference>
<gene>
    <name evidence="1" type="ORF">LTR84_012118</name>
</gene>
<dbReference type="AlphaFoldDB" id="A0AAV9NJP0"/>
<evidence type="ECO:0008006" key="3">
    <source>
        <dbReference type="Google" id="ProtNLM"/>
    </source>
</evidence>
<proteinExistence type="predicted"/>
<accession>A0AAV9NJP0</accession>
<name>A0AAV9NJP0_9EURO</name>
<comment type="caution">
    <text evidence="1">The sequence shown here is derived from an EMBL/GenBank/DDBJ whole genome shotgun (WGS) entry which is preliminary data.</text>
</comment>
<dbReference type="GeneID" id="89980265"/>
<dbReference type="Proteomes" id="UP001358417">
    <property type="component" value="Unassembled WGS sequence"/>
</dbReference>
<evidence type="ECO:0000313" key="2">
    <source>
        <dbReference type="Proteomes" id="UP001358417"/>
    </source>
</evidence>
<dbReference type="GO" id="GO:0008168">
    <property type="term" value="F:methyltransferase activity"/>
    <property type="evidence" value="ECO:0007669"/>
    <property type="project" value="TreeGrafter"/>
</dbReference>
<dbReference type="PANTHER" id="PTHR43591:SF24">
    <property type="entry name" value="2-METHOXY-6-POLYPRENYL-1,4-BENZOQUINOL METHYLASE, MITOCHONDRIAL"/>
    <property type="match status" value="1"/>
</dbReference>
<sequence length="333" mass="37637">MEPGDNTPTAVAVDNDFETDSAYAESFNSYTTSLASSALDYRYELGRRYHAYRSGRHFLPNDEQEQDRMDLTHSEMMLLLDNNLYFAPIKNPQRVLDLGTGTGIWAIDFADIHPESQVIGNDLSPIQPGHVPPNVEFVVDDIEDEWGYEDTPFDFIHARYLAGSIRDWPRLMKQAFACTKPGGWVEFDDWDCMVSSPDGSIPEDSPFSYWHKVVLGRIEKTNTGRPGPHLGDWIRDAGFVNVVVKRFLIPHNIWPKDARLKRIGAMNLLQWEQGLEGITIGCLSRSASDEPAWSIDEIQVLVGKARADSKNRKYHGQYDFYVAYGQKPGGAST</sequence>
<reference evidence="1 2" key="1">
    <citation type="submission" date="2023-08" db="EMBL/GenBank/DDBJ databases">
        <title>Black Yeasts Isolated from many extreme environments.</title>
        <authorList>
            <person name="Coleine C."/>
            <person name="Stajich J.E."/>
            <person name="Selbmann L."/>
        </authorList>
    </citation>
    <scope>NUCLEOTIDE SEQUENCE [LARGE SCALE GENOMIC DNA]</scope>
    <source>
        <strain evidence="1 2">CCFEE 5792</strain>
    </source>
</reference>
<organism evidence="1 2">
    <name type="scientific">Exophiala bonariae</name>
    <dbReference type="NCBI Taxonomy" id="1690606"/>
    <lineage>
        <taxon>Eukaryota</taxon>
        <taxon>Fungi</taxon>
        <taxon>Dikarya</taxon>
        <taxon>Ascomycota</taxon>
        <taxon>Pezizomycotina</taxon>
        <taxon>Eurotiomycetes</taxon>
        <taxon>Chaetothyriomycetidae</taxon>
        <taxon>Chaetothyriales</taxon>
        <taxon>Herpotrichiellaceae</taxon>
        <taxon>Exophiala</taxon>
    </lineage>
</organism>